<dbReference type="Proteomes" id="UP001056120">
    <property type="component" value="Linkage Group LG20"/>
</dbReference>
<organism evidence="1 2">
    <name type="scientific">Smallanthus sonchifolius</name>
    <dbReference type="NCBI Taxonomy" id="185202"/>
    <lineage>
        <taxon>Eukaryota</taxon>
        <taxon>Viridiplantae</taxon>
        <taxon>Streptophyta</taxon>
        <taxon>Embryophyta</taxon>
        <taxon>Tracheophyta</taxon>
        <taxon>Spermatophyta</taxon>
        <taxon>Magnoliopsida</taxon>
        <taxon>eudicotyledons</taxon>
        <taxon>Gunneridae</taxon>
        <taxon>Pentapetalae</taxon>
        <taxon>asterids</taxon>
        <taxon>campanulids</taxon>
        <taxon>Asterales</taxon>
        <taxon>Asteraceae</taxon>
        <taxon>Asteroideae</taxon>
        <taxon>Heliantheae alliance</taxon>
        <taxon>Millerieae</taxon>
        <taxon>Smallanthus</taxon>
    </lineage>
</organism>
<proteinExistence type="predicted"/>
<reference evidence="1 2" key="2">
    <citation type="journal article" date="2022" name="Mol. Ecol. Resour.">
        <title>The genomes of chicory, endive, great burdock and yacon provide insights into Asteraceae paleo-polyploidization history and plant inulin production.</title>
        <authorList>
            <person name="Fan W."/>
            <person name="Wang S."/>
            <person name="Wang H."/>
            <person name="Wang A."/>
            <person name="Jiang F."/>
            <person name="Liu H."/>
            <person name="Zhao H."/>
            <person name="Xu D."/>
            <person name="Zhang Y."/>
        </authorList>
    </citation>
    <scope>NUCLEOTIDE SEQUENCE [LARGE SCALE GENOMIC DNA]</scope>
    <source>
        <strain evidence="2">cv. Yunnan</strain>
        <tissue evidence="1">Leaves</tissue>
    </source>
</reference>
<dbReference type="EMBL" id="CM042037">
    <property type="protein sequence ID" value="KAI3741303.1"/>
    <property type="molecule type" value="Genomic_DNA"/>
</dbReference>
<gene>
    <name evidence="1" type="ORF">L1987_58975</name>
</gene>
<reference evidence="2" key="1">
    <citation type="journal article" date="2022" name="Mol. Ecol. Resour.">
        <title>The genomes of chicory, endive, great burdock and yacon provide insights into Asteraceae palaeo-polyploidization history and plant inulin production.</title>
        <authorList>
            <person name="Fan W."/>
            <person name="Wang S."/>
            <person name="Wang H."/>
            <person name="Wang A."/>
            <person name="Jiang F."/>
            <person name="Liu H."/>
            <person name="Zhao H."/>
            <person name="Xu D."/>
            <person name="Zhang Y."/>
        </authorList>
    </citation>
    <scope>NUCLEOTIDE SEQUENCE [LARGE SCALE GENOMIC DNA]</scope>
    <source>
        <strain evidence="2">cv. Yunnan</strain>
    </source>
</reference>
<accession>A0ACB9D4H2</accession>
<sequence length="71" mass="7913">MFRQWNGERQGRSVERQRQVSFAIDGIVSTNWGKRKLAVAAVAAVEKVAGESGDAGDGMENEYRRRWGKTG</sequence>
<name>A0ACB9D4H2_9ASTR</name>
<keyword evidence="2" id="KW-1185">Reference proteome</keyword>
<evidence type="ECO:0000313" key="1">
    <source>
        <dbReference type="EMBL" id="KAI3741303.1"/>
    </source>
</evidence>
<evidence type="ECO:0000313" key="2">
    <source>
        <dbReference type="Proteomes" id="UP001056120"/>
    </source>
</evidence>
<protein>
    <submittedName>
        <fullName evidence="1">Uncharacterized protein</fullName>
    </submittedName>
</protein>
<comment type="caution">
    <text evidence="1">The sequence shown here is derived from an EMBL/GenBank/DDBJ whole genome shotgun (WGS) entry which is preliminary data.</text>
</comment>